<keyword evidence="1" id="KW-0597">Phosphoprotein</keyword>
<feature type="modified residue" description="Phosphohistidine" evidence="1">
    <location>
        <position position="112"/>
    </location>
</feature>
<feature type="domain" description="HPt" evidence="2">
    <location>
        <begin position="73"/>
        <end position="166"/>
    </location>
</feature>
<dbReference type="Proteomes" id="UP000034681">
    <property type="component" value="Unassembled WGS sequence"/>
</dbReference>
<proteinExistence type="predicted"/>
<dbReference type="AlphaFoldDB" id="A0A0M2Q1Q5"/>
<dbReference type="CDD" id="cd00088">
    <property type="entry name" value="HPT"/>
    <property type="match status" value="1"/>
</dbReference>
<dbReference type="STRING" id="317619.GCA_000332315_03144"/>
<dbReference type="InterPro" id="IPR008207">
    <property type="entry name" value="Sig_transdc_His_kin_Hpt_dom"/>
</dbReference>
<dbReference type="SMART" id="SM00073">
    <property type="entry name" value="HPT"/>
    <property type="match status" value="1"/>
</dbReference>
<keyword evidence="4" id="KW-1185">Reference proteome</keyword>
<dbReference type="SUPFAM" id="SSF47226">
    <property type="entry name" value="Histidine-containing phosphotransfer domain, HPT domain"/>
    <property type="match status" value="1"/>
</dbReference>
<name>A0A0M2Q1Q5_PROHO</name>
<evidence type="ECO:0000256" key="1">
    <source>
        <dbReference type="PROSITE-ProRule" id="PRU00110"/>
    </source>
</evidence>
<accession>A0A0M2Q1Q5</accession>
<protein>
    <recommendedName>
        <fullName evidence="2">HPt domain-containing protein</fullName>
    </recommendedName>
</protein>
<gene>
    <name evidence="3" type="ORF">PROH_00020</name>
</gene>
<evidence type="ECO:0000313" key="3">
    <source>
        <dbReference type="EMBL" id="KKJ00884.1"/>
    </source>
</evidence>
<evidence type="ECO:0000313" key="4">
    <source>
        <dbReference type="Proteomes" id="UP000034681"/>
    </source>
</evidence>
<dbReference type="InterPro" id="IPR036641">
    <property type="entry name" value="HPT_dom_sf"/>
</dbReference>
<dbReference type="EMBL" id="AJTX02000002">
    <property type="protein sequence ID" value="KKJ00884.1"/>
    <property type="molecule type" value="Genomic_DNA"/>
</dbReference>
<comment type="caution">
    <text evidence="3">The sequence shown here is derived from an EMBL/GenBank/DDBJ whole genome shotgun (WGS) entry which is preliminary data.</text>
</comment>
<dbReference type="PROSITE" id="PS50894">
    <property type="entry name" value="HPT"/>
    <property type="match status" value="1"/>
</dbReference>
<dbReference type="GO" id="GO:0000160">
    <property type="term" value="P:phosphorelay signal transduction system"/>
    <property type="evidence" value="ECO:0007669"/>
    <property type="project" value="InterPro"/>
</dbReference>
<dbReference type="eggNOG" id="COG2198">
    <property type="taxonomic scope" value="Bacteria"/>
</dbReference>
<dbReference type="Pfam" id="PF01627">
    <property type="entry name" value="Hpt"/>
    <property type="match status" value="1"/>
</dbReference>
<organism evidence="3 4">
    <name type="scientific">Prochlorothrix hollandica PCC 9006 = CALU 1027</name>
    <dbReference type="NCBI Taxonomy" id="317619"/>
    <lineage>
        <taxon>Bacteria</taxon>
        <taxon>Bacillati</taxon>
        <taxon>Cyanobacteriota</taxon>
        <taxon>Cyanophyceae</taxon>
        <taxon>Prochlorotrichales</taxon>
        <taxon>Prochlorotrichaceae</taxon>
        <taxon>Prochlorothrix</taxon>
    </lineage>
</organism>
<reference evidence="3" key="1">
    <citation type="submission" date="2012-04" db="EMBL/GenBank/DDBJ databases">
        <authorList>
            <person name="Borisov I.G."/>
            <person name="Ivanikova N.V."/>
            <person name="Pinevich A.V."/>
        </authorList>
    </citation>
    <scope>NUCLEOTIDE SEQUENCE</scope>
    <source>
        <strain evidence="3">CALU 1027</strain>
    </source>
</reference>
<dbReference type="RefSeq" id="WP_017713389.1">
    <property type="nucleotide sequence ID" value="NZ_KB235941.1"/>
</dbReference>
<dbReference type="Gene3D" id="1.20.120.160">
    <property type="entry name" value="HPT domain"/>
    <property type="match status" value="1"/>
</dbReference>
<evidence type="ECO:0000259" key="2">
    <source>
        <dbReference type="PROSITE" id="PS50894"/>
    </source>
</evidence>
<sequence>MANPIGAIAAVQTARITGTALQIPQAASPHLFPSALIFCPYPPTTTMELPSTDTPAIDAELIRLNLGALGEDAAECLTFLTQTFTEDTPGILAQMRQGAEQQDAATLRINAHTLKSSSATLGAASLSELCKILEAKARAEDLSQTVELVNQVEAAYAAAKVALETFQW</sequence>